<protein>
    <submittedName>
        <fullName evidence="2">Uncharacterized protein</fullName>
    </submittedName>
</protein>
<evidence type="ECO:0000313" key="3">
    <source>
        <dbReference type="Proteomes" id="UP001305779"/>
    </source>
</evidence>
<feature type="compositionally biased region" description="Basic and acidic residues" evidence="1">
    <location>
        <begin position="125"/>
        <end position="138"/>
    </location>
</feature>
<keyword evidence="3" id="KW-1185">Reference proteome</keyword>
<name>A0ABR0EQM5_ZASCE</name>
<sequence length="334" mass="36543">MPKFDNSSISCHSTTISGLSFDDIKYFASQACPEFQLIHDAQSSPKISRIRSGGGQEVTFQLDYNFAGHPRGSNFSLGYEACMEGFTYALLHCDDKDGDLYQNGLVHATFETVPMTFLTSVVESGSEKREDHDEDVSRLSDAPNLLGSTEATRSNSEAMSERSSTENSVPVVFGQVDLPFSSGLVVFDKVLYDCAKSSDTNTCCAKGPWIPVDQAANLSSTFCDWLGTGNATIELGGPNLFWVKHMSSSVNEYFAWHYHNTTETLSRSQCELWMEKLKGVCTTSAAGFTGGSLYVNNFQFFVKVTGANDDDGKELRRDLAAGQGEEDEVLVLEG</sequence>
<feature type="compositionally biased region" description="Polar residues" evidence="1">
    <location>
        <begin position="146"/>
        <end position="158"/>
    </location>
</feature>
<reference evidence="2 3" key="1">
    <citation type="journal article" date="2023" name="G3 (Bethesda)">
        <title>A chromosome-level genome assembly of Zasmidium syzygii isolated from banana leaves.</title>
        <authorList>
            <person name="van Westerhoven A.C."/>
            <person name="Mehrabi R."/>
            <person name="Talebi R."/>
            <person name="Steentjes M.B.F."/>
            <person name="Corcolon B."/>
            <person name="Chong P.A."/>
            <person name="Kema G.H.J."/>
            <person name="Seidl M.F."/>
        </authorList>
    </citation>
    <scope>NUCLEOTIDE SEQUENCE [LARGE SCALE GENOMIC DNA]</scope>
    <source>
        <strain evidence="2 3">P124</strain>
    </source>
</reference>
<proteinExistence type="predicted"/>
<dbReference type="EMBL" id="JAXOVC010000003">
    <property type="protein sequence ID" value="KAK4503669.1"/>
    <property type="molecule type" value="Genomic_DNA"/>
</dbReference>
<dbReference type="Proteomes" id="UP001305779">
    <property type="component" value="Unassembled WGS sequence"/>
</dbReference>
<organism evidence="2 3">
    <name type="scientific">Zasmidium cellare</name>
    <name type="common">Wine cellar mold</name>
    <name type="synonym">Racodium cellare</name>
    <dbReference type="NCBI Taxonomy" id="395010"/>
    <lineage>
        <taxon>Eukaryota</taxon>
        <taxon>Fungi</taxon>
        <taxon>Dikarya</taxon>
        <taxon>Ascomycota</taxon>
        <taxon>Pezizomycotina</taxon>
        <taxon>Dothideomycetes</taxon>
        <taxon>Dothideomycetidae</taxon>
        <taxon>Mycosphaerellales</taxon>
        <taxon>Mycosphaerellaceae</taxon>
        <taxon>Zasmidium</taxon>
    </lineage>
</organism>
<gene>
    <name evidence="2" type="ORF">PRZ48_004584</name>
</gene>
<accession>A0ABR0EQM5</accession>
<evidence type="ECO:0000313" key="2">
    <source>
        <dbReference type="EMBL" id="KAK4503669.1"/>
    </source>
</evidence>
<comment type="caution">
    <text evidence="2">The sequence shown here is derived from an EMBL/GenBank/DDBJ whole genome shotgun (WGS) entry which is preliminary data.</text>
</comment>
<evidence type="ECO:0000256" key="1">
    <source>
        <dbReference type="SAM" id="MobiDB-lite"/>
    </source>
</evidence>
<feature type="region of interest" description="Disordered" evidence="1">
    <location>
        <begin position="124"/>
        <end position="164"/>
    </location>
</feature>